<dbReference type="RefSeq" id="XP_029219784.1">
    <property type="nucleotide sequence ID" value="XM_029363861.1"/>
</dbReference>
<sequence>MQADLSNGESLRALQEGILPQFFGIAASAPRVPSLFLPSSIPETAPPQSSITQSDTLAHFQQRSVYTAPRGAPSAVPIRGDVLLRREEMDLWDAQLQALELRCQKTGDLLRQKTAEAAANHKKWLQERRTNDAQRELEDEKDKLGRLHKDKKDLAETIEDDRAKAVSKVKAYKKNLKGMGDLQSSLTDELAAARLAKKEAKDLFRQQLSSIQKEQEALREEAAQHRSVVQGWMEKVTELRQEGDALMASHAFLYCTRAARWHHAYTHHFYLEESLKRLGTVDSAIQMETESEQIMLRPGNLPADRWSRNGEPTAAVSLLAT</sequence>
<keyword evidence="3" id="KW-1185">Reference proteome</keyword>
<reference evidence="2 3" key="1">
    <citation type="submission" date="2017-09" db="EMBL/GenBank/DDBJ databases">
        <title>Genome sequencing of Besnoitia besnoiti strain Bb-Ger1.</title>
        <authorList>
            <person name="Schares G."/>
            <person name="Venepally P."/>
            <person name="Lorenzi H.A."/>
        </authorList>
    </citation>
    <scope>NUCLEOTIDE SEQUENCE [LARGE SCALE GENOMIC DNA]</scope>
    <source>
        <strain evidence="2 3">Bb-Ger1</strain>
    </source>
</reference>
<dbReference type="AlphaFoldDB" id="A0A2A9MCQ6"/>
<dbReference type="VEuPathDB" id="ToxoDB:BESB_054260"/>
<comment type="caution">
    <text evidence="2">The sequence shown here is derived from an EMBL/GenBank/DDBJ whole genome shotgun (WGS) entry which is preliminary data.</text>
</comment>
<evidence type="ECO:0000313" key="2">
    <source>
        <dbReference type="EMBL" id="PFH35775.1"/>
    </source>
</evidence>
<dbReference type="Proteomes" id="UP000224006">
    <property type="component" value="Chromosome IV"/>
</dbReference>
<feature type="coiled-coil region" evidence="1">
    <location>
        <begin position="201"/>
        <end position="228"/>
    </location>
</feature>
<gene>
    <name evidence="2" type="ORF">BESB_054260</name>
</gene>
<evidence type="ECO:0000313" key="3">
    <source>
        <dbReference type="Proteomes" id="UP000224006"/>
    </source>
</evidence>
<evidence type="ECO:0000256" key="1">
    <source>
        <dbReference type="SAM" id="Coils"/>
    </source>
</evidence>
<protein>
    <submittedName>
        <fullName evidence="2">Uncharacterized protein</fullName>
    </submittedName>
</protein>
<accession>A0A2A9MCQ6</accession>
<proteinExistence type="predicted"/>
<keyword evidence="1" id="KW-0175">Coiled coil</keyword>
<name>A0A2A9MCQ6_BESBE</name>
<dbReference type="GeneID" id="40310355"/>
<dbReference type="EMBL" id="NWUJ01000004">
    <property type="protein sequence ID" value="PFH35775.1"/>
    <property type="molecule type" value="Genomic_DNA"/>
</dbReference>
<dbReference type="KEGG" id="bbes:BESB_054260"/>
<feature type="coiled-coil region" evidence="1">
    <location>
        <begin position="130"/>
        <end position="175"/>
    </location>
</feature>
<organism evidence="2 3">
    <name type="scientific">Besnoitia besnoiti</name>
    <name type="common">Apicomplexan protozoan</name>
    <dbReference type="NCBI Taxonomy" id="94643"/>
    <lineage>
        <taxon>Eukaryota</taxon>
        <taxon>Sar</taxon>
        <taxon>Alveolata</taxon>
        <taxon>Apicomplexa</taxon>
        <taxon>Conoidasida</taxon>
        <taxon>Coccidia</taxon>
        <taxon>Eucoccidiorida</taxon>
        <taxon>Eimeriorina</taxon>
        <taxon>Sarcocystidae</taxon>
        <taxon>Besnoitia</taxon>
    </lineage>
</organism>